<proteinExistence type="predicted"/>
<dbReference type="EMBL" id="JACGWN010000010">
    <property type="protein sequence ID" value="KAL0428059.1"/>
    <property type="molecule type" value="Genomic_DNA"/>
</dbReference>
<evidence type="ECO:0000313" key="1">
    <source>
        <dbReference type="EMBL" id="KAL0428059.1"/>
    </source>
</evidence>
<name>A0AAW2VEK4_9LAMI</name>
<reference evidence="1" key="2">
    <citation type="journal article" date="2024" name="Plant">
        <title>Genomic evolution and insights into agronomic trait innovations of Sesamum species.</title>
        <authorList>
            <person name="Miao H."/>
            <person name="Wang L."/>
            <person name="Qu L."/>
            <person name="Liu H."/>
            <person name="Sun Y."/>
            <person name="Le M."/>
            <person name="Wang Q."/>
            <person name="Wei S."/>
            <person name="Zheng Y."/>
            <person name="Lin W."/>
            <person name="Duan Y."/>
            <person name="Cao H."/>
            <person name="Xiong S."/>
            <person name="Wang X."/>
            <person name="Wei L."/>
            <person name="Li C."/>
            <person name="Ma Q."/>
            <person name="Ju M."/>
            <person name="Zhao R."/>
            <person name="Li G."/>
            <person name="Mu C."/>
            <person name="Tian Q."/>
            <person name="Mei H."/>
            <person name="Zhang T."/>
            <person name="Gao T."/>
            <person name="Zhang H."/>
        </authorList>
    </citation>
    <scope>NUCLEOTIDE SEQUENCE</scope>
    <source>
        <strain evidence="1">KEN1</strain>
    </source>
</reference>
<organism evidence="1">
    <name type="scientific">Sesamum latifolium</name>
    <dbReference type="NCBI Taxonomy" id="2727402"/>
    <lineage>
        <taxon>Eukaryota</taxon>
        <taxon>Viridiplantae</taxon>
        <taxon>Streptophyta</taxon>
        <taxon>Embryophyta</taxon>
        <taxon>Tracheophyta</taxon>
        <taxon>Spermatophyta</taxon>
        <taxon>Magnoliopsida</taxon>
        <taxon>eudicotyledons</taxon>
        <taxon>Gunneridae</taxon>
        <taxon>Pentapetalae</taxon>
        <taxon>asterids</taxon>
        <taxon>lamiids</taxon>
        <taxon>Lamiales</taxon>
        <taxon>Pedaliaceae</taxon>
        <taxon>Sesamum</taxon>
    </lineage>
</organism>
<comment type="caution">
    <text evidence="1">The sequence shown here is derived from an EMBL/GenBank/DDBJ whole genome shotgun (WGS) entry which is preliminary data.</text>
</comment>
<protein>
    <submittedName>
        <fullName evidence="1">1-aminocyclopropane-1-carboxylate oxidase</fullName>
    </submittedName>
</protein>
<reference evidence="1" key="1">
    <citation type="submission" date="2020-06" db="EMBL/GenBank/DDBJ databases">
        <authorList>
            <person name="Li T."/>
            <person name="Hu X."/>
            <person name="Zhang T."/>
            <person name="Song X."/>
            <person name="Zhang H."/>
            <person name="Dai N."/>
            <person name="Sheng W."/>
            <person name="Hou X."/>
            <person name="Wei L."/>
        </authorList>
    </citation>
    <scope>NUCLEOTIDE SEQUENCE</scope>
    <source>
        <strain evidence="1">KEN1</strain>
        <tissue evidence="1">Leaf</tissue>
    </source>
</reference>
<sequence>MGIPVVGFSKIYGKERADTLALIDRYYQEWGFFQEASFKNSKPVQLLNELVEKNSDEKIENVDWEDVFYSQMKIMRSGRQRPLVS</sequence>
<accession>A0AAW2VEK4</accession>
<dbReference type="AlphaFoldDB" id="A0AAW2VEK4"/>
<gene>
    <name evidence="1" type="ORF">Slati_2980700</name>
</gene>
<feature type="non-terminal residue" evidence="1">
    <location>
        <position position="85"/>
    </location>
</feature>